<evidence type="ECO:0000313" key="2">
    <source>
        <dbReference type="Ensembl" id="ENSVURP00010025651.1"/>
    </source>
</evidence>
<accession>A0A4X2LVN8</accession>
<sequence length="90" mass="9850">MEPWGFITLTLVVCVSFLVFLSLWRKDYKGRRLPPGKKLPPGPTPLPIFGNILHQSSGISITKSFSNGISSLILGLLGISNKDPIKVLMT</sequence>
<protein>
    <submittedName>
        <fullName evidence="2">Uncharacterized protein</fullName>
    </submittedName>
</protein>
<dbReference type="Proteomes" id="UP000314987">
    <property type="component" value="Unassembled WGS sequence"/>
</dbReference>
<reference evidence="2" key="2">
    <citation type="submission" date="2025-08" db="UniProtKB">
        <authorList>
            <consortium name="Ensembl"/>
        </authorList>
    </citation>
    <scope>IDENTIFICATION</scope>
</reference>
<keyword evidence="3" id="KW-1185">Reference proteome</keyword>
<feature type="transmembrane region" description="Helical" evidence="1">
    <location>
        <begin position="6"/>
        <end position="24"/>
    </location>
</feature>
<keyword evidence="1" id="KW-0812">Transmembrane</keyword>
<keyword evidence="1" id="KW-1133">Transmembrane helix</keyword>
<reference evidence="3" key="1">
    <citation type="submission" date="2018-12" db="EMBL/GenBank/DDBJ databases">
        <authorList>
            <person name="Yazar S."/>
        </authorList>
    </citation>
    <scope>NUCLEOTIDE SEQUENCE [LARGE SCALE GENOMIC DNA]</scope>
</reference>
<dbReference type="Ensembl" id="ENSVURT00010029211.1">
    <property type="protein sequence ID" value="ENSVURP00010025651.1"/>
    <property type="gene ID" value="ENSVURG00010019646.1"/>
</dbReference>
<organism evidence="2 3">
    <name type="scientific">Vombatus ursinus</name>
    <name type="common">Common wombat</name>
    <dbReference type="NCBI Taxonomy" id="29139"/>
    <lineage>
        <taxon>Eukaryota</taxon>
        <taxon>Metazoa</taxon>
        <taxon>Chordata</taxon>
        <taxon>Craniata</taxon>
        <taxon>Vertebrata</taxon>
        <taxon>Euteleostomi</taxon>
        <taxon>Mammalia</taxon>
        <taxon>Metatheria</taxon>
        <taxon>Diprotodontia</taxon>
        <taxon>Vombatidae</taxon>
        <taxon>Vombatus</taxon>
    </lineage>
</organism>
<reference evidence="2" key="3">
    <citation type="submission" date="2025-09" db="UniProtKB">
        <authorList>
            <consortium name="Ensembl"/>
        </authorList>
    </citation>
    <scope>IDENTIFICATION</scope>
</reference>
<name>A0A4X2LVN8_VOMUR</name>
<evidence type="ECO:0000313" key="3">
    <source>
        <dbReference type="Proteomes" id="UP000314987"/>
    </source>
</evidence>
<dbReference type="STRING" id="29139.ENSVURP00010025651"/>
<keyword evidence="1" id="KW-0472">Membrane</keyword>
<evidence type="ECO:0000256" key="1">
    <source>
        <dbReference type="SAM" id="Phobius"/>
    </source>
</evidence>
<proteinExistence type="predicted"/>
<dbReference type="AlphaFoldDB" id="A0A4X2LVN8"/>